<protein>
    <recommendedName>
        <fullName evidence="4">Glucosamine-6-phosphate deaminase</fullName>
        <ecNumber evidence="4">3.5.99.6</ecNumber>
    </recommendedName>
    <alternativeName>
        <fullName evidence="4">GlcN6P deaminase</fullName>
        <shortName evidence="4">GNPDA</shortName>
    </alternativeName>
    <alternativeName>
        <fullName evidence="4">Glucosamine-6-phosphate isomerase</fullName>
    </alternativeName>
</protein>
<comment type="caution">
    <text evidence="6">The sequence shown here is derived from an EMBL/GenBank/DDBJ whole genome shotgun (WGS) entry which is preliminary data.</text>
</comment>
<sequence>MKVLVVKNQKDADRQGVKIFRQAYKHGARTFGLATGGTPEGLYRELCQSDLDFRDCIAINLDEYVGLDGNHPQSYRYYMQSNLFNQKPFAETYLPDGMAPSAKVECTHYNWIIATNPIDLQILGIGQNGHIGFNEPGTPFTSTTHVVNLTPSTIKANSRYFKDESQVPTQALTQGIGNILQAKQILLMAFGPEKAQAVKEALTGKVTEDLPASVLQKHPHVTVLLDEAAAALLPSEWVTEHVQHIY</sequence>
<dbReference type="SUPFAM" id="SSF100950">
    <property type="entry name" value="NagB/RpiA/CoA transferase-like"/>
    <property type="match status" value="1"/>
</dbReference>
<evidence type="ECO:0000256" key="4">
    <source>
        <dbReference type="HAMAP-Rule" id="MF_01241"/>
    </source>
</evidence>
<keyword evidence="6" id="KW-0413">Isomerase</keyword>
<dbReference type="Proteomes" id="UP000051048">
    <property type="component" value="Unassembled WGS sequence"/>
</dbReference>
<evidence type="ECO:0000256" key="3">
    <source>
        <dbReference type="ARBA" id="ARBA00023277"/>
    </source>
</evidence>
<feature type="active site" description="For ring-opening step" evidence="4">
    <location>
        <position position="128"/>
    </location>
</feature>
<dbReference type="OrthoDB" id="9791139at2"/>
<feature type="domain" description="Glucosamine/galactosamine-6-phosphate isomerase" evidence="5">
    <location>
        <begin position="21"/>
        <end position="218"/>
    </location>
</feature>
<evidence type="ECO:0000259" key="5">
    <source>
        <dbReference type="Pfam" id="PF01182"/>
    </source>
</evidence>
<dbReference type="PANTHER" id="PTHR11280">
    <property type="entry name" value="GLUCOSAMINE-6-PHOSPHATE ISOMERASE"/>
    <property type="match status" value="1"/>
</dbReference>
<evidence type="ECO:0000256" key="2">
    <source>
        <dbReference type="ARBA" id="ARBA00022801"/>
    </source>
</evidence>
<evidence type="ECO:0000256" key="1">
    <source>
        <dbReference type="ARBA" id="ARBA00000644"/>
    </source>
</evidence>
<evidence type="ECO:0000313" key="6">
    <source>
        <dbReference type="EMBL" id="KRL82479.1"/>
    </source>
</evidence>
<feature type="active site" description="For ring-opening step" evidence="4">
    <location>
        <position position="135"/>
    </location>
</feature>
<comment type="catalytic activity">
    <reaction evidence="1 4">
        <text>alpha-D-glucosamine 6-phosphate + H2O = beta-D-fructose 6-phosphate + NH4(+)</text>
        <dbReference type="Rhea" id="RHEA:12172"/>
        <dbReference type="ChEBI" id="CHEBI:15377"/>
        <dbReference type="ChEBI" id="CHEBI:28938"/>
        <dbReference type="ChEBI" id="CHEBI:57634"/>
        <dbReference type="ChEBI" id="CHEBI:75989"/>
        <dbReference type="EC" id="3.5.99.6"/>
    </reaction>
</comment>
<feature type="active site" description="Proton acceptor; for ring-opening step" evidence="4">
    <location>
        <position position="130"/>
    </location>
</feature>
<dbReference type="GO" id="GO:0019262">
    <property type="term" value="P:N-acetylneuraminate catabolic process"/>
    <property type="evidence" value="ECO:0007669"/>
    <property type="project" value="UniProtKB-UniRule"/>
</dbReference>
<name>A0A0R1TM07_9LACO</name>
<dbReference type="Pfam" id="PF01182">
    <property type="entry name" value="Glucosamine_iso"/>
    <property type="match status" value="1"/>
</dbReference>
<comment type="function">
    <text evidence="4">Catalyzes the reversible isomerization-deamination of glucosamine 6-phosphate (GlcN6P) to form fructose 6-phosphate (Fru6P) and ammonium ion.</text>
</comment>
<dbReference type="GO" id="GO:0005975">
    <property type="term" value="P:carbohydrate metabolic process"/>
    <property type="evidence" value="ECO:0007669"/>
    <property type="project" value="InterPro"/>
</dbReference>
<comment type="similarity">
    <text evidence="4">Belongs to the glucosamine/galactosamine-6-phosphate isomerase family. NagB subfamily.</text>
</comment>
<dbReference type="GO" id="GO:0006043">
    <property type="term" value="P:glucosamine catabolic process"/>
    <property type="evidence" value="ECO:0007669"/>
    <property type="project" value="TreeGrafter"/>
</dbReference>
<reference evidence="6 7" key="1">
    <citation type="journal article" date="2015" name="Genome Announc.">
        <title>Expanding the biotechnology potential of lactobacilli through comparative genomics of 213 strains and associated genera.</title>
        <authorList>
            <person name="Sun Z."/>
            <person name="Harris H.M."/>
            <person name="McCann A."/>
            <person name="Guo C."/>
            <person name="Argimon S."/>
            <person name="Zhang W."/>
            <person name="Yang X."/>
            <person name="Jeffery I.B."/>
            <person name="Cooney J.C."/>
            <person name="Kagawa T.F."/>
            <person name="Liu W."/>
            <person name="Song Y."/>
            <person name="Salvetti E."/>
            <person name="Wrobel A."/>
            <person name="Rasinkangas P."/>
            <person name="Parkhill J."/>
            <person name="Rea M.C."/>
            <person name="O'Sullivan O."/>
            <person name="Ritari J."/>
            <person name="Douillard F.P."/>
            <person name="Paul Ross R."/>
            <person name="Yang R."/>
            <person name="Briner A.E."/>
            <person name="Felis G.E."/>
            <person name="de Vos W.M."/>
            <person name="Barrangou R."/>
            <person name="Klaenhammer T.R."/>
            <person name="Caufield P.W."/>
            <person name="Cui Y."/>
            <person name="Zhang H."/>
            <person name="O'Toole P.W."/>
        </authorList>
    </citation>
    <scope>NUCLEOTIDE SEQUENCE [LARGE SCALE GENOMIC DNA]</scope>
    <source>
        <strain evidence="6 7">DSM 15833</strain>
    </source>
</reference>
<dbReference type="GO" id="GO:0004342">
    <property type="term" value="F:glucosamine-6-phosphate deaminase activity"/>
    <property type="evidence" value="ECO:0007669"/>
    <property type="project" value="UniProtKB-UniRule"/>
</dbReference>
<comment type="pathway">
    <text evidence="4">Amino-sugar metabolism; N-acetylneuraminate degradation; D-fructose 6-phosphate from N-acetylneuraminate: step 5/5.</text>
</comment>
<dbReference type="AlphaFoldDB" id="A0A0R1TM07"/>
<dbReference type="HAMAP" id="MF_01241">
    <property type="entry name" value="GlcN6P_deamin"/>
    <property type="match status" value="1"/>
</dbReference>
<dbReference type="EMBL" id="AZFH01000021">
    <property type="protein sequence ID" value="KRL82479.1"/>
    <property type="molecule type" value="Genomic_DNA"/>
</dbReference>
<gene>
    <name evidence="4" type="primary">nagB</name>
    <name evidence="6" type="ORF">FC36_GL000920</name>
</gene>
<dbReference type="RefSeq" id="WP_025020537.1">
    <property type="nucleotide sequence ID" value="NZ_AZFH01000021.1"/>
</dbReference>
<accession>A0A0R1TM07</accession>
<dbReference type="PROSITE" id="PS01161">
    <property type="entry name" value="GLC_GALNAC_ISOMERASE"/>
    <property type="match status" value="1"/>
</dbReference>
<dbReference type="Gene3D" id="3.40.50.1360">
    <property type="match status" value="1"/>
</dbReference>
<dbReference type="InterPro" id="IPR018321">
    <property type="entry name" value="Glucosamine6P_isomerase_CS"/>
</dbReference>
<dbReference type="GO" id="GO:0016853">
    <property type="term" value="F:isomerase activity"/>
    <property type="evidence" value="ECO:0007669"/>
    <property type="project" value="UniProtKB-KW"/>
</dbReference>
<dbReference type="STRING" id="1423740.FC36_GL000920"/>
<dbReference type="FunFam" id="3.40.50.1360:FF:000003">
    <property type="entry name" value="Glucosamine-6-phosphate deaminase"/>
    <property type="match status" value="1"/>
</dbReference>
<dbReference type="GO" id="GO:0005737">
    <property type="term" value="C:cytoplasm"/>
    <property type="evidence" value="ECO:0007669"/>
    <property type="project" value="TreeGrafter"/>
</dbReference>
<dbReference type="PATRIC" id="fig|1423740.3.peg.989"/>
<keyword evidence="3 4" id="KW-0119">Carbohydrate metabolism</keyword>
<comment type="caution">
    <text evidence="4">Lacks conserved residue(s) required for the propagation of feature annotation.</text>
</comment>
<dbReference type="CDD" id="cd01399">
    <property type="entry name" value="GlcN6P_deaminase"/>
    <property type="match status" value="1"/>
</dbReference>
<dbReference type="UniPathway" id="UPA00629">
    <property type="reaction ID" value="UER00684"/>
</dbReference>
<dbReference type="InterPro" id="IPR004547">
    <property type="entry name" value="Glucosamine6P_isomerase"/>
</dbReference>
<dbReference type="PANTHER" id="PTHR11280:SF5">
    <property type="entry name" value="GLUCOSAMINE-6-PHOSPHATE ISOMERASE"/>
    <property type="match status" value="1"/>
</dbReference>
<dbReference type="GO" id="GO:0006046">
    <property type="term" value="P:N-acetylglucosamine catabolic process"/>
    <property type="evidence" value="ECO:0007669"/>
    <property type="project" value="TreeGrafter"/>
</dbReference>
<dbReference type="EC" id="3.5.99.6" evidence="4"/>
<organism evidence="6 7">
    <name type="scientific">Ligilactobacillus equi DSM 15833 = JCM 10991</name>
    <dbReference type="NCBI Taxonomy" id="1423740"/>
    <lineage>
        <taxon>Bacteria</taxon>
        <taxon>Bacillati</taxon>
        <taxon>Bacillota</taxon>
        <taxon>Bacilli</taxon>
        <taxon>Lactobacillales</taxon>
        <taxon>Lactobacillaceae</taxon>
        <taxon>Ligilactobacillus</taxon>
    </lineage>
</organism>
<keyword evidence="2 4" id="KW-0378">Hydrolase</keyword>
<dbReference type="InterPro" id="IPR006148">
    <property type="entry name" value="Glc/Gal-6P_isomerase"/>
</dbReference>
<dbReference type="GO" id="GO:0042802">
    <property type="term" value="F:identical protein binding"/>
    <property type="evidence" value="ECO:0007669"/>
    <property type="project" value="TreeGrafter"/>
</dbReference>
<evidence type="ECO:0000313" key="7">
    <source>
        <dbReference type="Proteomes" id="UP000051048"/>
    </source>
</evidence>
<dbReference type="InterPro" id="IPR037171">
    <property type="entry name" value="NagB/RpiA_transferase-like"/>
</dbReference>
<proteinExistence type="inferred from homology"/>
<feature type="active site" description="Proton acceptor; for enolization step" evidence="4">
    <location>
        <position position="62"/>
    </location>
</feature>